<sequence>MDLSEGTTKDMTHLEMAAQHRAEIIHRLDSIILLTYISVLVVIVLTSWLFKHYRFMFVHETGLTLFYGK</sequence>
<dbReference type="EMBL" id="KN737527">
    <property type="protein sequence ID" value="KIH55335.1"/>
    <property type="molecule type" value="Genomic_DNA"/>
</dbReference>
<protein>
    <submittedName>
        <fullName evidence="5">Uncharacterized protein</fullName>
    </submittedName>
</protein>
<keyword evidence="3" id="KW-1003">Cell membrane</keyword>
<dbReference type="GO" id="GO:0015385">
    <property type="term" value="F:sodium:proton antiporter activity"/>
    <property type="evidence" value="ECO:0007669"/>
    <property type="project" value="InterPro"/>
</dbReference>
<evidence type="ECO:0000313" key="5">
    <source>
        <dbReference type="EMBL" id="KIH55335.1"/>
    </source>
</evidence>
<proteinExistence type="inferred from homology"/>
<dbReference type="AlphaFoldDB" id="A0A0C2G331"/>
<dbReference type="PRINTS" id="PR01088">
    <property type="entry name" value="NAHEXCHNGR6"/>
</dbReference>
<evidence type="ECO:0000313" key="6">
    <source>
        <dbReference type="Proteomes" id="UP000054047"/>
    </source>
</evidence>
<accession>A0A0C2G331</accession>
<dbReference type="GO" id="GO:0006885">
    <property type="term" value="P:regulation of pH"/>
    <property type="evidence" value="ECO:0007669"/>
    <property type="project" value="InterPro"/>
</dbReference>
<feature type="transmembrane region" description="Helical" evidence="4">
    <location>
        <begin position="31"/>
        <end position="50"/>
    </location>
</feature>
<gene>
    <name evidence="5" type="ORF">ANCDUO_14506</name>
</gene>
<evidence type="ECO:0000256" key="3">
    <source>
        <dbReference type="ARBA" id="ARBA00022475"/>
    </source>
</evidence>
<comment type="subcellular location">
    <subcellularLocation>
        <location evidence="1">Cell membrane</location>
        <topology evidence="1">Multi-pass membrane protein</topology>
    </subcellularLocation>
</comment>
<evidence type="ECO:0000256" key="1">
    <source>
        <dbReference type="ARBA" id="ARBA00004651"/>
    </source>
</evidence>
<keyword evidence="6" id="KW-1185">Reference proteome</keyword>
<evidence type="ECO:0000256" key="4">
    <source>
        <dbReference type="SAM" id="Phobius"/>
    </source>
</evidence>
<evidence type="ECO:0000256" key="2">
    <source>
        <dbReference type="ARBA" id="ARBA00007367"/>
    </source>
</evidence>
<keyword evidence="4" id="KW-0472">Membrane</keyword>
<dbReference type="InterPro" id="IPR002090">
    <property type="entry name" value="NHE-6/7/9"/>
</dbReference>
<dbReference type="Proteomes" id="UP000054047">
    <property type="component" value="Unassembled WGS sequence"/>
</dbReference>
<comment type="similarity">
    <text evidence="2">Belongs to the monovalent cation:proton antiporter 1 (CPA1) transporter (TC 2.A.36) family.</text>
</comment>
<dbReference type="OrthoDB" id="196264at2759"/>
<keyword evidence="4" id="KW-0812">Transmembrane</keyword>
<keyword evidence="4" id="KW-1133">Transmembrane helix</keyword>
<name>A0A0C2G331_9BILA</name>
<dbReference type="GO" id="GO:0005886">
    <property type="term" value="C:plasma membrane"/>
    <property type="evidence" value="ECO:0007669"/>
    <property type="project" value="UniProtKB-SubCell"/>
</dbReference>
<organism evidence="5 6">
    <name type="scientific">Ancylostoma duodenale</name>
    <dbReference type="NCBI Taxonomy" id="51022"/>
    <lineage>
        <taxon>Eukaryota</taxon>
        <taxon>Metazoa</taxon>
        <taxon>Ecdysozoa</taxon>
        <taxon>Nematoda</taxon>
        <taxon>Chromadorea</taxon>
        <taxon>Rhabditida</taxon>
        <taxon>Rhabditina</taxon>
        <taxon>Rhabditomorpha</taxon>
        <taxon>Strongyloidea</taxon>
        <taxon>Ancylostomatidae</taxon>
        <taxon>Ancylostomatinae</taxon>
        <taxon>Ancylostoma</taxon>
    </lineage>
</organism>
<reference evidence="5 6" key="1">
    <citation type="submission" date="2013-12" db="EMBL/GenBank/DDBJ databases">
        <title>Draft genome of the parsitic nematode Ancylostoma duodenale.</title>
        <authorList>
            <person name="Mitreva M."/>
        </authorList>
    </citation>
    <scope>NUCLEOTIDE SEQUENCE [LARGE SCALE GENOMIC DNA]</scope>
    <source>
        <strain evidence="5 6">Zhejiang</strain>
    </source>
</reference>